<name>A0AAW1PQ86_9CHLO</name>
<dbReference type="PANTHER" id="PTHR36042">
    <property type="entry name" value="OS05G0490900 PROTEIN"/>
    <property type="match status" value="1"/>
</dbReference>
<feature type="transmembrane region" description="Helical" evidence="1">
    <location>
        <begin position="42"/>
        <end position="62"/>
    </location>
</feature>
<accession>A0AAW1PQ86</accession>
<keyword evidence="1" id="KW-0472">Membrane</keyword>
<dbReference type="Proteomes" id="UP001465755">
    <property type="component" value="Unassembled WGS sequence"/>
</dbReference>
<reference evidence="2 3" key="1">
    <citation type="journal article" date="2024" name="Nat. Commun.">
        <title>Phylogenomics reveals the evolutionary origins of lichenization in chlorophyte algae.</title>
        <authorList>
            <person name="Puginier C."/>
            <person name="Libourel C."/>
            <person name="Otte J."/>
            <person name="Skaloud P."/>
            <person name="Haon M."/>
            <person name="Grisel S."/>
            <person name="Petersen M."/>
            <person name="Berrin J.G."/>
            <person name="Delaux P.M."/>
            <person name="Dal Grande F."/>
            <person name="Keller J."/>
        </authorList>
    </citation>
    <scope>NUCLEOTIDE SEQUENCE [LARGE SCALE GENOMIC DNA]</scope>
    <source>
        <strain evidence="2 3">SAG 2036</strain>
    </source>
</reference>
<gene>
    <name evidence="2" type="ORF">WJX73_007980</name>
</gene>
<evidence type="ECO:0000313" key="3">
    <source>
        <dbReference type="Proteomes" id="UP001465755"/>
    </source>
</evidence>
<protein>
    <submittedName>
        <fullName evidence="2">Uncharacterized protein</fullName>
    </submittedName>
</protein>
<dbReference type="EMBL" id="JALJOQ010000010">
    <property type="protein sequence ID" value="KAK9812005.1"/>
    <property type="molecule type" value="Genomic_DNA"/>
</dbReference>
<keyword evidence="1" id="KW-1133">Transmembrane helix</keyword>
<evidence type="ECO:0000256" key="1">
    <source>
        <dbReference type="SAM" id="Phobius"/>
    </source>
</evidence>
<feature type="transmembrane region" description="Helical" evidence="1">
    <location>
        <begin position="82"/>
        <end position="101"/>
    </location>
</feature>
<proteinExistence type="predicted"/>
<keyword evidence="1" id="KW-0812">Transmembrane</keyword>
<sequence>MSATLSRRRCVVARAEKDKEELPPWARKEQLKKLAESEGKDLPFGLYLFLATIMGIVAVGSVSEYFNKNAIFGILPPDNPGYIPVILLFVIGGIGWTGFFFKRAVDGFNKDAAQQDSLDGY</sequence>
<keyword evidence="3" id="KW-1185">Reference proteome</keyword>
<evidence type="ECO:0000313" key="2">
    <source>
        <dbReference type="EMBL" id="KAK9812005.1"/>
    </source>
</evidence>
<dbReference type="PANTHER" id="PTHR36042:SF1">
    <property type="entry name" value="OS05G0490900 PROTEIN"/>
    <property type="match status" value="1"/>
</dbReference>
<comment type="caution">
    <text evidence="2">The sequence shown here is derived from an EMBL/GenBank/DDBJ whole genome shotgun (WGS) entry which is preliminary data.</text>
</comment>
<dbReference type="AlphaFoldDB" id="A0AAW1PQ86"/>
<organism evidence="2 3">
    <name type="scientific">Symbiochloris irregularis</name>
    <dbReference type="NCBI Taxonomy" id="706552"/>
    <lineage>
        <taxon>Eukaryota</taxon>
        <taxon>Viridiplantae</taxon>
        <taxon>Chlorophyta</taxon>
        <taxon>core chlorophytes</taxon>
        <taxon>Trebouxiophyceae</taxon>
        <taxon>Trebouxiales</taxon>
        <taxon>Trebouxiaceae</taxon>
        <taxon>Symbiochloris</taxon>
    </lineage>
</organism>